<dbReference type="GeneID" id="85309473"/>
<feature type="region of interest" description="Disordered" evidence="1">
    <location>
        <begin position="327"/>
        <end position="351"/>
    </location>
</feature>
<comment type="caution">
    <text evidence="3">The sequence shown here is derived from an EMBL/GenBank/DDBJ whole genome shotgun (WGS) entry which is preliminary data.</text>
</comment>
<protein>
    <recommendedName>
        <fullName evidence="2">Mtf2-like C-terminal domain-containing protein</fullName>
    </recommendedName>
</protein>
<feature type="compositionally biased region" description="Basic and acidic residues" evidence="1">
    <location>
        <begin position="159"/>
        <end position="168"/>
    </location>
</feature>
<feature type="compositionally biased region" description="Acidic residues" evidence="1">
    <location>
        <begin position="137"/>
        <end position="149"/>
    </location>
</feature>
<evidence type="ECO:0000313" key="4">
    <source>
        <dbReference type="Proteomes" id="UP001244011"/>
    </source>
</evidence>
<gene>
    <name evidence="3" type="ORF">QBC33DRAFT_519330</name>
</gene>
<dbReference type="InterPro" id="IPR043837">
    <property type="entry name" value="Mtf2-like_C"/>
</dbReference>
<dbReference type="GO" id="GO:0005739">
    <property type="term" value="C:mitochondrion"/>
    <property type="evidence" value="ECO:0007669"/>
    <property type="project" value="InterPro"/>
</dbReference>
<dbReference type="Proteomes" id="UP001244011">
    <property type="component" value="Unassembled WGS sequence"/>
</dbReference>
<dbReference type="PANTHER" id="PTHR39468">
    <property type="entry name" value="CHROMOSOME 7, WHOLE GENOME SHOTGUN SEQUENCE"/>
    <property type="match status" value="1"/>
</dbReference>
<evidence type="ECO:0000256" key="1">
    <source>
        <dbReference type="SAM" id="MobiDB-lite"/>
    </source>
</evidence>
<sequence length="495" mass="55265">MASPAWVEGAEVVWERADEDFERVNKRLKGSRELATVFAIGDRSLTFKRTFSRRRDATSIREHGCRQAQRENSGVMSTTLLPLLYQTRTLQRLPRAIFRPLTLRSLSHTAPPRSRKPARQNRTGPDAIPFELPADVELTEEESGEPPEPEDGRSTITPTERDAFDRIFQEIASRGNGRQSDPAFDSSTRRRHRGAHPANIIIQEAARDHAGSLDQNFTATDRAEALLRFPPSLRRAAKLALGFNEPLGQHGHGGVGAGLEGGGEKVTERREGDGITLESQFSHDNELRRQEQSRVEQKMSEAKTDFELWDILEAEVFSMVDKLGIGEGQQPSKGKSKKHRRKKNVGSEDSCELSMDVHGPLYPSLLHHALRLFDQGFAKSSPLALSMLPRIKQLGLASYVLGVPTSFYNSLMSILWYRYNNVPAVLGLWDEMHHAGLSYDEHSRRILVSAQESLQPYADGDKGPFVGEILTAAEFGPAVQSRIRNCRMRDGVAVG</sequence>
<feature type="domain" description="Mtf2-like C-terminal" evidence="2">
    <location>
        <begin position="291"/>
        <end position="455"/>
    </location>
</feature>
<name>A0AAJ0BVD0_9PEZI</name>
<dbReference type="InterPro" id="IPR040009">
    <property type="entry name" value="Mtf2/C5D6.12-like"/>
</dbReference>
<evidence type="ECO:0000259" key="2">
    <source>
        <dbReference type="Pfam" id="PF19189"/>
    </source>
</evidence>
<dbReference type="AlphaFoldDB" id="A0AAJ0BVD0"/>
<feature type="region of interest" description="Disordered" evidence="1">
    <location>
        <begin position="107"/>
        <end position="193"/>
    </location>
</feature>
<keyword evidence="4" id="KW-1185">Reference proteome</keyword>
<dbReference type="PANTHER" id="PTHR39468:SF1">
    <property type="entry name" value="MTF2-LIKE C-TERMINAL DOMAIN-CONTAINING PROTEIN"/>
    <property type="match status" value="1"/>
</dbReference>
<dbReference type="Pfam" id="PF19189">
    <property type="entry name" value="Mtf2"/>
    <property type="match status" value="1"/>
</dbReference>
<dbReference type="EMBL" id="MU839034">
    <property type="protein sequence ID" value="KAK1762756.1"/>
    <property type="molecule type" value="Genomic_DNA"/>
</dbReference>
<reference evidence="3" key="1">
    <citation type="submission" date="2023-06" db="EMBL/GenBank/DDBJ databases">
        <title>Genome-scale phylogeny and comparative genomics of the fungal order Sordariales.</title>
        <authorList>
            <consortium name="Lawrence Berkeley National Laboratory"/>
            <person name="Hensen N."/>
            <person name="Bonometti L."/>
            <person name="Westerberg I."/>
            <person name="Brannstrom I.O."/>
            <person name="Guillou S."/>
            <person name="Cros-Aarteil S."/>
            <person name="Calhoun S."/>
            <person name="Haridas S."/>
            <person name="Kuo A."/>
            <person name="Mondo S."/>
            <person name="Pangilinan J."/>
            <person name="Riley R."/>
            <person name="Labutti K."/>
            <person name="Andreopoulos B."/>
            <person name="Lipzen A."/>
            <person name="Chen C."/>
            <person name="Yanf M."/>
            <person name="Daum C."/>
            <person name="Ng V."/>
            <person name="Clum A."/>
            <person name="Steindorff A."/>
            <person name="Ohm R."/>
            <person name="Martin F."/>
            <person name="Silar P."/>
            <person name="Natvig D."/>
            <person name="Lalanne C."/>
            <person name="Gautier V."/>
            <person name="Ament-Velasquez S.L."/>
            <person name="Kruys A."/>
            <person name="Hutchinson M.I."/>
            <person name="Powell A.J."/>
            <person name="Barry K."/>
            <person name="Miller A.N."/>
            <person name="Grigoriev I.V."/>
            <person name="Debuchy R."/>
            <person name="Gladieux P."/>
            <person name="Thoren M.H."/>
            <person name="Johannesson H."/>
        </authorList>
    </citation>
    <scope>NUCLEOTIDE SEQUENCE</scope>
    <source>
        <strain evidence="3">8032-3</strain>
    </source>
</reference>
<accession>A0AAJ0BVD0</accession>
<evidence type="ECO:0000313" key="3">
    <source>
        <dbReference type="EMBL" id="KAK1762756.1"/>
    </source>
</evidence>
<organism evidence="3 4">
    <name type="scientific">Phialemonium atrogriseum</name>
    <dbReference type="NCBI Taxonomy" id="1093897"/>
    <lineage>
        <taxon>Eukaryota</taxon>
        <taxon>Fungi</taxon>
        <taxon>Dikarya</taxon>
        <taxon>Ascomycota</taxon>
        <taxon>Pezizomycotina</taxon>
        <taxon>Sordariomycetes</taxon>
        <taxon>Sordariomycetidae</taxon>
        <taxon>Cephalothecales</taxon>
        <taxon>Cephalothecaceae</taxon>
        <taxon>Phialemonium</taxon>
    </lineage>
</organism>
<proteinExistence type="predicted"/>
<feature type="compositionally biased region" description="Basic residues" evidence="1">
    <location>
        <begin position="334"/>
        <end position="344"/>
    </location>
</feature>
<dbReference type="RefSeq" id="XP_060278969.1">
    <property type="nucleotide sequence ID" value="XM_060426286.1"/>
</dbReference>